<dbReference type="PANTHER" id="PTHR18919:SF138">
    <property type="entry name" value="ACETYL-COA C-ACETYLTRANSFERASE"/>
    <property type="match status" value="1"/>
</dbReference>
<evidence type="ECO:0000256" key="2">
    <source>
        <dbReference type="ARBA" id="ARBA00022679"/>
    </source>
</evidence>
<gene>
    <name evidence="8" type="ORF">E6Q80_01820</name>
</gene>
<feature type="active site" description="Proton acceptor" evidence="4">
    <location>
        <position position="382"/>
    </location>
</feature>
<dbReference type="AlphaFoldDB" id="A0A5C7T9L9"/>
<dbReference type="RefSeq" id="WP_043744098.1">
    <property type="nucleotide sequence ID" value="NZ_JAKLLK010000001.1"/>
</dbReference>
<dbReference type="EMBL" id="SSFD01000028">
    <property type="protein sequence ID" value="TXH91755.1"/>
    <property type="molecule type" value="Genomic_DNA"/>
</dbReference>
<dbReference type="InterPro" id="IPR016039">
    <property type="entry name" value="Thiolase-like"/>
</dbReference>
<dbReference type="Pfam" id="PF00108">
    <property type="entry name" value="Thiolase_N"/>
    <property type="match status" value="1"/>
</dbReference>
<evidence type="ECO:0000256" key="3">
    <source>
        <dbReference type="ARBA" id="ARBA00023315"/>
    </source>
</evidence>
<dbReference type="PIRSF" id="PIRSF000429">
    <property type="entry name" value="Ac-CoA_Ac_transf"/>
    <property type="match status" value="1"/>
</dbReference>
<dbReference type="Pfam" id="PF02803">
    <property type="entry name" value="Thiolase_C"/>
    <property type="match status" value="1"/>
</dbReference>
<feature type="active site" description="Proton acceptor" evidence="4">
    <location>
        <position position="352"/>
    </location>
</feature>
<feature type="domain" description="Thiolase N-terminal" evidence="6">
    <location>
        <begin position="5"/>
        <end position="266"/>
    </location>
</feature>
<dbReference type="InterPro" id="IPR020616">
    <property type="entry name" value="Thiolase_N"/>
</dbReference>
<reference evidence="8 9" key="1">
    <citation type="submission" date="2018-09" db="EMBL/GenBank/DDBJ databases">
        <title>Metagenome Assembled Genomes from an Advanced Water Purification Facility.</title>
        <authorList>
            <person name="Stamps B.W."/>
            <person name="Spear J.R."/>
        </authorList>
    </citation>
    <scope>NUCLEOTIDE SEQUENCE [LARGE SCALE GENOMIC DNA]</scope>
    <source>
        <strain evidence="8">Bin_27_1</strain>
    </source>
</reference>
<keyword evidence="3 5" id="KW-0012">Acyltransferase</keyword>
<dbReference type="Proteomes" id="UP000321192">
    <property type="component" value="Unassembled WGS sequence"/>
</dbReference>
<dbReference type="PROSITE" id="PS00099">
    <property type="entry name" value="THIOLASE_3"/>
    <property type="match status" value="1"/>
</dbReference>
<evidence type="ECO:0000259" key="7">
    <source>
        <dbReference type="Pfam" id="PF02803"/>
    </source>
</evidence>
<dbReference type="CDD" id="cd00751">
    <property type="entry name" value="thiolase"/>
    <property type="match status" value="1"/>
</dbReference>
<dbReference type="PANTHER" id="PTHR18919">
    <property type="entry name" value="ACETYL-COA C-ACYLTRANSFERASE"/>
    <property type="match status" value="1"/>
</dbReference>
<accession>A0A5C7T9L9</accession>
<dbReference type="InterPro" id="IPR002155">
    <property type="entry name" value="Thiolase"/>
</dbReference>
<sequence length="402" mass="41555">MSDPVVIVSVARTPLGGFQGDLSSLTTPQLGSIAIKAAVERAGVAPAQVQEVIMGCVLPAGLGQAPARQAALGAGLPLSAGCTTINKVCGSGMKATMLAHDLILAGSNEVMVAGGMESMSNAPYLLPKARAGYRLGHGQMFDHMFLDGLEDSYSKENKGRLMGTFAEDCAGHFNFTRQAQDEFAIASTTRAQAAINNGDFSWEVVPVTVASRKGDVVVDKDEQPLKAQIDKIPSLKPAFKKDGTVTPANSSSISDGAAALVLMRKSTAEKLGVKPVATIIGHATHAQEPALFTTAPVGAMQKVLAKAGWTTEQVDLWEINEAFAVVTMAAMHEMKLPHDKVNVNGGACALGHPIGASGARILVSLIGALRKRGLKRGVASLCIGGGEATAMAIEVDSSVACG</sequence>
<dbReference type="NCBIfam" id="NF005404">
    <property type="entry name" value="PRK06954.1"/>
    <property type="match status" value="1"/>
</dbReference>
<feature type="domain" description="Thiolase C-terminal" evidence="7">
    <location>
        <begin position="274"/>
        <end position="394"/>
    </location>
</feature>
<evidence type="ECO:0000259" key="6">
    <source>
        <dbReference type="Pfam" id="PF00108"/>
    </source>
</evidence>
<dbReference type="NCBIfam" id="TIGR01930">
    <property type="entry name" value="AcCoA-C-Actrans"/>
    <property type="match status" value="1"/>
</dbReference>
<evidence type="ECO:0000313" key="9">
    <source>
        <dbReference type="Proteomes" id="UP000321192"/>
    </source>
</evidence>
<dbReference type="InterPro" id="IPR020617">
    <property type="entry name" value="Thiolase_C"/>
</dbReference>
<name>A0A5C7T9L9_THASP</name>
<evidence type="ECO:0000256" key="4">
    <source>
        <dbReference type="PIRSR" id="PIRSR000429-1"/>
    </source>
</evidence>
<comment type="similarity">
    <text evidence="1 5">Belongs to the thiolase-like superfamily. Thiolase family.</text>
</comment>
<dbReference type="SUPFAM" id="SSF53901">
    <property type="entry name" value="Thiolase-like"/>
    <property type="match status" value="2"/>
</dbReference>
<keyword evidence="2 5" id="KW-0808">Transferase</keyword>
<evidence type="ECO:0000256" key="5">
    <source>
        <dbReference type="RuleBase" id="RU003557"/>
    </source>
</evidence>
<dbReference type="FunFam" id="3.40.47.10:FF:000010">
    <property type="entry name" value="Acetyl-CoA acetyltransferase (Thiolase)"/>
    <property type="match status" value="1"/>
</dbReference>
<dbReference type="GO" id="GO:0003988">
    <property type="term" value="F:acetyl-CoA C-acyltransferase activity"/>
    <property type="evidence" value="ECO:0007669"/>
    <property type="project" value="UniProtKB-EC"/>
</dbReference>
<evidence type="ECO:0000313" key="8">
    <source>
        <dbReference type="EMBL" id="TXH91755.1"/>
    </source>
</evidence>
<proteinExistence type="inferred from homology"/>
<evidence type="ECO:0000256" key="1">
    <source>
        <dbReference type="ARBA" id="ARBA00010982"/>
    </source>
</evidence>
<dbReference type="Gene3D" id="3.40.47.10">
    <property type="match status" value="2"/>
</dbReference>
<dbReference type="InterPro" id="IPR020610">
    <property type="entry name" value="Thiolase_AS"/>
</dbReference>
<dbReference type="GO" id="GO:0044281">
    <property type="term" value="P:small molecule metabolic process"/>
    <property type="evidence" value="ECO:0007669"/>
    <property type="project" value="UniProtKB-ARBA"/>
</dbReference>
<protein>
    <submittedName>
        <fullName evidence="8">Acetyl-CoA C-acyltransferase</fullName>
        <ecNumber evidence="8">2.3.1.16</ecNumber>
    </submittedName>
</protein>
<comment type="caution">
    <text evidence="8">The sequence shown here is derived from an EMBL/GenBank/DDBJ whole genome shotgun (WGS) entry which is preliminary data.</text>
</comment>
<dbReference type="EC" id="2.3.1.16" evidence="8"/>
<organism evidence="8 9">
    <name type="scientific">Thauera aminoaromatica</name>
    <dbReference type="NCBI Taxonomy" id="164330"/>
    <lineage>
        <taxon>Bacteria</taxon>
        <taxon>Pseudomonadati</taxon>
        <taxon>Pseudomonadota</taxon>
        <taxon>Betaproteobacteria</taxon>
        <taxon>Rhodocyclales</taxon>
        <taxon>Zoogloeaceae</taxon>
        <taxon>Thauera</taxon>
    </lineage>
</organism>
<feature type="active site" description="Acyl-thioester intermediate" evidence="4">
    <location>
        <position position="89"/>
    </location>
</feature>